<protein>
    <submittedName>
        <fullName evidence="1">Uncharacterized protein</fullName>
    </submittedName>
</protein>
<dbReference type="RefSeq" id="WP_203738522.1">
    <property type="nucleotide sequence ID" value="NZ_BAAAUC010000013.1"/>
</dbReference>
<dbReference type="EMBL" id="BOMH01000007">
    <property type="protein sequence ID" value="GID63049.1"/>
    <property type="molecule type" value="Genomic_DNA"/>
</dbReference>
<comment type="caution">
    <text evidence="1">The sequence shown here is derived from an EMBL/GenBank/DDBJ whole genome shotgun (WGS) entry which is preliminary data.</text>
</comment>
<accession>A0A919M568</accession>
<sequence>MKPAAQPEDDAYVLADGTRKLVDRKKVDRPVLLAILDRVDNNADLTTAYFTNFVS</sequence>
<proteinExistence type="predicted"/>
<gene>
    <name evidence="1" type="ORF">Acy02nite_09300</name>
</gene>
<name>A0A919M568_9ACTN</name>
<organism evidence="1 2">
    <name type="scientific">Actinoplanes cyaneus</name>
    <dbReference type="NCBI Taxonomy" id="52696"/>
    <lineage>
        <taxon>Bacteria</taxon>
        <taxon>Bacillati</taxon>
        <taxon>Actinomycetota</taxon>
        <taxon>Actinomycetes</taxon>
        <taxon>Micromonosporales</taxon>
        <taxon>Micromonosporaceae</taxon>
        <taxon>Actinoplanes</taxon>
    </lineage>
</organism>
<keyword evidence="2" id="KW-1185">Reference proteome</keyword>
<evidence type="ECO:0000313" key="1">
    <source>
        <dbReference type="EMBL" id="GID63049.1"/>
    </source>
</evidence>
<evidence type="ECO:0000313" key="2">
    <source>
        <dbReference type="Proteomes" id="UP000619479"/>
    </source>
</evidence>
<dbReference type="AlphaFoldDB" id="A0A919M568"/>
<dbReference type="Proteomes" id="UP000619479">
    <property type="component" value="Unassembled WGS sequence"/>
</dbReference>
<reference evidence="1" key="1">
    <citation type="submission" date="2021-01" db="EMBL/GenBank/DDBJ databases">
        <title>Whole genome shotgun sequence of Actinoplanes cyaneus NBRC 14990.</title>
        <authorList>
            <person name="Komaki H."/>
            <person name="Tamura T."/>
        </authorList>
    </citation>
    <scope>NUCLEOTIDE SEQUENCE</scope>
    <source>
        <strain evidence="1">NBRC 14990</strain>
    </source>
</reference>